<gene>
    <name evidence="2" type="ORF">BWX89_00522</name>
</gene>
<feature type="transmembrane region" description="Helical" evidence="1">
    <location>
        <begin position="7"/>
        <end position="28"/>
    </location>
</feature>
<dbReference type="Proteomes" id="UP000485562">
    <property type="component" value="Unassembled WGS sequence"/>
</dbReference>
<reference evidence="2" key="1">
    <citation type="submission" date="2017-02" db="EMBL/GenBank/DDBJ databases">
        <title>Delving into the versatile metabolic prowess of the omnipresent phylum Bacteroidetes.</title>
        <authorList>
            <person name="Nobu M.K."/>
            <person name="Mei R."/>
            <person name="Narihiro T."/>
            <person name="Kuroda K."/>
            <person name="Liu W.-T."/>
        </authorList>
    </citation>
    <scope>NUCLEOTIDE SEQUENCE</scope>
    <source>
        <strain evidence="2">ADurb.Bin131</strain>
    </source>
</reference>
<evidence type="ECO:0008006" key="3">
    <source>
        <dbReference type="Google" id="ProtNLM"/>
    </source>
</evidence>
<comment type="caution">
    <text evidence="2">The sequence shown here is derived from an EMBL/GenBank/DDBJ whole genome shotgun (WGS) entry which is preliminary data.</text>
</comment>
<organism evidence="2">
    <name type="scientific">candidate division TA06 bacterium ADurb.Bin131</name>
    <dbReference type="NCBI Taxonomy" id="1852827"/>
    <lineage>
        <taxon>Bacteria</taxon>
        <taxon>Bacteria division TA06</taxon>
    </lineage>
</organism>
<evidence type="ECO:0000256" key="1">
    <source>
        <dbReference type="SAM" id="Phobius"/>
    </source>
</evidence>
<feature type="transmembrane region" description="Helical" evidence="1">
    <location>
        <begin position="48"/>
        <end position="65"/>
    </location>
</feature>
<protein>
    <recommendedName>
        <fullName evidence="3">Alkaline shock response membrane anchor protein AmaP</fullName>
    </recommendedName>
</protein>
<keyword evidence="1" id="KW-0472">Membrane</keyword>
<dbReference type="EMBL" id="MWDQ01000040">
    <property type="protein sequence ID" value="OQB74443.1"/>
    <property type="molecule type" value="Genomic_DNA"/>
</dbReference>
<evidence type="ECO:0000313" key="2">
    <source>
        <dbReference type="EMBL" id="OQB74443.1"/>
    </source>
</evidence>
<dbReference type="AlphaFoldDB" id="A0A1V6CC35"/>
<sequence length="184" mass="20860">MRIFTKIVQTLFIIVGLVLTCFLALCWVKPEILVKAHQCIETNLLESGIIGFTLILIGIIWLVYWSDHVIRTRSISLDNPHGKVRISLRAIEEFISTKIITQMKNIKSMRVKASLGSHGLETSMQMKIASGYNIPELTSQIQELIKNYLQDVVGVERVSHIEIVITSITPPEEETSIETEKQNE</sequence>
<name>A0A1V6CC35_UNCT6</name>
<proteinExistence type="predicted"/>
<keyword evidence="1" id="KW-0812">Transmembrane</keyword>
<dbReference type="NCBIfam" id="NF033218">
    <property type="entry name" value="anchor_AmaP"/>
    <property type="match status" value="1"/>
</dbReference>
<keyword evidence="1" id="KW-1133">Transmembrane helix</keyword>
<accession>A0A1V6CC35</accession>